<dbReference type="EMBL" id="KB445637">
    <property type="protein sequence ID" value="EMD69175.1"/>
    <property type="molecule type" value="Genomic_DNA"/>
</dbReference>
<gene>
    <name evidence="1" type="ORF">COCSADRAFT_207088</name>
</gene>
<dbReference type="HOGENOM" id="CLU_1309998_0_0_1"/>
<reference evidence="1 2" key="1">
    <citation type="journal article" date="2012" name="PLoS Pathog.">
        <title>Diverse lifestyles and strategies of plant pathogenesis encoded in the genomes of eighteen Dothideomycetes fungi.</title>
        <authorList>
            <person name="Ohm R.A."/>
            <person name="Feau N."/>
            <person name="Henrissat B."/>
            <person name="Schoch C.L."/>
            <person name="Horwitz B.A."/>
            <person name="Barry K.W."/>
            <person name="Condon B.J."/>
            <person name="Copeland A.C."/>
            <person name="Dhillon B."/>
            <person name="Glaser F."/>
            <person name="Hesse C.N."/>
            <person name="Kosti I."/>
            <person name="LaButti K."/>
            <person name="Lindquist E.A."/>
            <person name="Lucas S."/>
            <person name="Salamov A.A."/>
            <person name="Bradshaw R.E."/>
            <person name="Ciuffetti L."/>
            <person name="Hamelin R.C."/>
            <person name="Kema G.H.J."/>
            <person name="Lawrence C."/>
            <person name="Scott J.A."/>
            <person name="Spatafora J.W."/>
            <person name="Turgeon B.G."/>
            <person name="de Wit P.J.G.M."/>
            <person name="Zhong S."/>
            <person name="Goodwin S.B."/>
            <person name="Grigoriev I.V."/>
        </authorList>
    </citation>
    <scope>NUCLEOTIDE SEQUENCE [LARGE SCALE GENOMIC DNA]</scope>
    <source>
        <strain evidence="2">ND90Pr / ATCC 201652</strain>
    </source>
</reference>
<dbReference type="KEGG" id="bsc:COCSADRAFT_207088"/>
<evidence type="ECO:0000313" key="1">
    <source>
        <dbReference type="EMBL" id="EMD69175.1"/>
    </source>
</evidence>
<proteinExistence type="predicted"/>
<evidence type="ECO:0000313" key="2">
    <source>
        <dbReference type="Proteomes" id="UP000016934"/>
    </source>
</evidence>
<dbReference type="Proteomes" id="UP000016934">
    <property type="component" value="Unassembled WGS sequence"/>
</dbReference>
<organism evidence="1 2">
    <name type="scientific">Cochliobolus sativus (strain ND90Pr / ATCC 201652)</name>
    <name type="common">Common root rot and spot blotch fungus</name>
    <name type="synonym">Bipolaris sorokiniana</name>
    <dbReference type="NCBI Taxonomy" id="665912"/>
    <lineage>
        <taxon>Eukaryota</taxon>
        <taxon>Fungi</taxon>
        <taxon>Dikarya</taxon>
        <taxon>Ascomycota</taxon>
        <taxon>Pezizomycotina</taxon>
        <taxon>Dothideomycetes</taxon>
        <taxon>Pleosporomycetidae</taxon>
        <taxon>Pleosporales</taxon>
        <taxon>Pleosporineae</taxon>
        <taxon>Pleosporaceae</taxon>
        <taxon>Bipolaris</taxon>
    </lineage>
</organism>
<accession>M2T430</accession>
<sequence length="210" mass="23718">MCWRIAGGAVSTIERDDVCPSVCSVQSLSPALVPLLPCKNPNWNGANHAQPRRPLLDREMCGIEPNKTSNFHGDPHPYLNYEHLLHNSLSTKLTSCKPINSATSNKVWIDQKPPQIFMTYNILASERIYIQNMTITKYVNKKNDFHIQQMPPIPCMHADVKDARKNAKVKTKTRVYGKPRVSRSIGFDLERIVRKSECKCVASKGGTMLK</sequence>
<dbReference type="RefSeq" id="XP_007694577.1">
    <property type="nucleotide sequence ID" value="XM_007696387.1"/>
</dbReference>
<protein>
    <submittedName>
        <fullName evidence="1">Uncharacterized protein</fullName>
    </submittedName>
</protein>
<name>M2T430_COCSN</name>
<keyword evidence="2" id="KW-1185">Reference proteome</keyword>
<dbReference type="AlphaFoldDB" id="M2T430"/>
<reference evidence="2" key="2">
    <citation type="journal article" date="2013" name="PLoS Genet.">
        <title>Comparative genome structure, secondary metabolite, and effector coding capacity across Cochliobolus pathogens.</title>
        <authorList>
            <person name="Condon B.J."/>
            <person name="Leng Y."/>
            <person name="Wu D."/>
            <person name="Bushley K.E."/>
            <person name="Ohm R.A."/>
            <person name="Otillar R."/>
            <person name="Martin J."/>
            <person name="Schackwitz W."/>
            <person name="Grimwood J."/>
            <person name="MohdZainudin N."/>
            <person name="Xue C."/>
            <person name="Wang R."/>
            <person name="Manning V.A."/>
            <person name="Dhillon B."/>
            <person name="Tu Z.J."/>
            <person name="Steffenson B.J."/>
            <person name="Salamov A."/>
            <person name="Sun H."/>
            <person name="Lowry S."/>
            <person name="LaButti K."/>
            <person name="Han J."/>
            <person name="Copeland A."/>
            <person name="Lindquist E."/>
            <person name="Barry K."/>
            <person name="Schmutz J."/>
            <person name="Baker S.E."/>
            <person name="Ciuffetti L.M."/>
            <person name="Grigoriev I.V."/>
            <person name="Zhong S."/>
            <person name="Turgeon B.G."/>
        </authorList>
    </citation>
    <scope>NUCLEOTIDE SEQUENCE [LARGE SCALE GENOMIC DNA]</scope>
    <source>
        <strain evidence="2">ND90Pr / ATCC 201652</strain>
    </source>
</reference>
<dbReference type="GeneID" id="19134339"/>